<feature type="region of interest" description="Disordered" evidence="1">
    <location>
        <begin position="44"/>
        <end position="108"/>
    </location>
</feature>
<dbReference type="VEuPathDB" id="FungiDB:NECHADRAFT_76106"/>
<dbReference type="KEGG" id="nhe:NECHADRAFT_76106"/>
<protein>
    <submittedName>
        <fullName evidence="2">Uncharacterized protein</fullName>
    </submittedName>
</protein>
<evidence type="ECO:0000313" key="3">
    <source>
        <dbReference type="Proteomes" id="UP000005206"/>
    </source>
</evidence>
<feature type="compositionally biased region" description="Low complexity" evidence="1">
    <location>
        <begin position="51"/>
        <end position="60"/>
    </location>
</feature>
<dbReference type="HOGENOM" id="CLU_2197626_0_0_1"/>
<accession>C7Z6H7</accession>
<dbReference type="Proteomes" id="UP000005206">
    <property type="component" value="Chromosome 2"/>
</dbReference>
<dbReference type="RefSeq" id="XP_003045846.1">
    <property type="nucleotide sequence ID" value="XM_003045800.1"/>
</dbReference>
<evidence type="ECO:0000313" key="2">
    <source>
        <dbReference type="EMBL" id="EEU40133.1"/>
    </source>
</evidence>
<organism evidence="2 3">
    <name type="scientific">Fusarium vanettenii (strain ATCC MYA-4622 / CBS 123669 / FGSC 9596 / NRRL 45880 / 77-13-4)</name>
    <name type="common">Fusarium solani subsp. pisi</name>
    <dbReference type="NCBI Taxonomy" id="660122"/>
    <lineage>
        <taxon>Eukaryota</taxon>
        <taxon>Fungi</taxon>
        <taxon>Dikarya</taxon>
        <taxon>Ascomycota</taxon>
        <taxon>Pezizomycotina</taxon>
        <taxon>Sordariomycetes</taxon>
        <taxon>Hypocreomycetidae</taxon>
        <taxon>Hypocreales</taxon>
        <taxon>Nectriaceae</taxon>
        <taxon>Fusarium</taxon>
        <taxon>Fusarium solani species complex</taxon>
        <taxon>Fusarium vanettenii</taxon>
    </lineage>
</organism>
<proteinExistence type="predicted"/>
<dbReference type="EMBL" id="GG698910">
    <property type="protein sequence ID" value="EEU40133.1"/>
    <property type="molecule type" value="Genomic_DNA"/>
</dbReference>
<evidence type="ECO:0000256" key="1">
    <source>
        <dbReference type="SAM" id="MobiDB-lite"/>
    </source>
</evidence>
<dbReference type="GeneID" id="9668680"/>
<sequence length="108" mass="11254">MSAVAANAAATSIATSKEVNEIKANMNKLRDQLVNKVTPVLVDPTTEKRANPAVRNPAARSSTAARGGISKANAFLQQVAKPAKKRAPRPAKSTGKTGASNGDEISWD</sequence>
<keyword evidence="3" id="KW-1185">Reference proteome</keyword>
<dbReference type="InParanoid" id="C7Z6H7"/>
<name>C7Z6H7_FUSV7</name>
<dbReference type="AlphaFoldDB" id="C7Z6H7"/>
<gene>
    <name evidence="2" type="ORF">NECHADRAFT_76106</name>
</gene>
<reference evidence="2 3" key="1">
    <citation type="journal article" date="2009" name="PLoS Genet.">
        <title>The genome of Nectria haematococca: contribution of supernumerary chromosomes to gene expansion.</title>
        <authorList>
            <person name="Coleman J.J."/>
            <person name="Rounsley S.D."/>
            <person name="Rodriguez-Carres M."/>
            <person name="Kuo A."/>
            <person name="Wasmann C.C."/>
            <person name="Grimwood J."/>
            <person name="Schmutz J."/>
            <person name="Taga M."/>
            <person name="White G.J."/>
            <person name="Zhou S."/>
            <person name="Schwartz D.C."/>
            <person name="Freitag M."/>
            <person name="Ma L.J."/>
            <person name="Danchin E.G."/>
            <person name="Henrissat B."/>
            <person name="Coutinho P.M."/>
            <person name="Nelson D.R."/>
            <person name="Straney D."/>
            <person name="Napoli C.A."/>
            <person name="Barker B.M."/>
            <person name="Gribskov M."/>
            <person name="Rep M."/>
            <person name="Kroken S."/>
            <person name="Molnar I."/>
            <person name="Rensing C."/>
            <person name="Kennell J.C."/>
            <person name="Zamora J."/>
            <person name="Farman M.L."/>
            <person name="Selker E.U."/>
            <person name="Salamov A."/>
            <person name="Shapiro H."/>
            <person name="Pangilinan J."/>
            <person name="Lindquist E."/>
            <person name="Lamers C."/>
            <person name="Grigoriev I.V."/>
            <person name="Geiser D.M."/>
            <person name="Covert S.F."/>
            <person name="Temporini E."/>
            <person name="Vanetten H.D."/>
        </authorList>
    </citation>
    <scope>NUCLEOTIDE SEQUENCE [LARGE SCALE GENOMIC DNA]</scope>
    <source>
        <strain evidence="3">ATCC MYA-4622 / CBS 123669 / FGSC 9596 / NRRL 45880 / 77-13-4</strain>
    </source>
</reference>